<accession>A0A6G8PUP3</accession>
<proteinExistence type="predicted"/>
<evidence type="ECO:0000313" key="3">
    <source>
        <dbReference type="Proteomes" id="UP000502706"/>
    </source>
</evidence>
<organism evidence="2 3">
    <name type="scientific">Rubrobacter marinus</name>
    <dbReference type="NCBI Taxonomy" id="2653852"/>
    <lineage>
        <taxon>Bacteria</taxon>
        <taxon>Bacillati</taxon>
        <taxon>Actinomycetota</taxon>
        <taxon>Rubrobacteria</taxon>
        <taxon>Rubrobacterales</taxon>
        <taxon>Rubrobacteraceae</taxon>
        <taxon>Rubrobacter</taxon>
    </lineage>
</organism>
<reference evidence="2 3" key="1">
    <citation type="submission" date="2019-10" db="EMBL/GenBank/DDBJ databases">
        <title>Rubrobacter sp nov SCSIO 52915 isolated from a deep-sea sediment in the South China Sea.</title>
        <authorList>
            <person name="Chen R.W."/>
        </authorList>
    </citation>
    <scope>NUCLEOTIDE SEQUENCE [LARGE SCALE GENOMIC DNA]</scope>
    <source>
        <strain evidence="2 3">SCSIO 52915</strain>
    </source>
</reference>
<keyword evidence="1" id="KW-0812">Transmembrane</keyword>
<keyword evidence="3" id="KW-1185">Reference proteome</keyword>
<gene>
    <name evidence="2" type="ORF">GBA65_03995</name>
</gene>
<keyword evidence="1" id="KW-0472">Membrane</keyword>
<dbReference type="Proteomes" id="UP000502706">
    <property type="component" value="Chromosome"/>
</dbReference>
<sequence length="202" mass="22202">MLLLIPLGYEWLRNRKEFGLGGLLSLSLVPAGLLAYVAFLWARFGEPFVFVSEQTTYWGRGLTNPIATLDWAWRTAVWGADHFLHPGRLFLDPLPEHAFEASNVVNLIFLAVFLYLAGAGLLGLPPGLSVYALVLVFQPVLAPSSYVPLMSMPRFVLAAFPVFLIAGFLLSRTRAGLVVYLVASSAAGILLVSLFTTYRWVA</sequence>
<dbReference type="RefSeq" id="WP_166395494.1">
    <property type="nucleotide sequence ID" value="NZ_CP045121.1"/>
</dbReference>
<dbReference type="KEGG" id="rmar:GBA65_03995"/>
<feature type="transmembrane region" description="Helical" evidence="1">
    <location>
        <begin position="155"/>
        <end position="171"/>
    </location>
</feature>
<dbReference type="AlphaFoldDB" id="A0A6G8PUP3"/>
<dbReference type="EMBL" id="CP045121">
    <property type="protein sequence ID" value="QIN77816.1"/>
    <property type="molecule type" value="Genomic_DNA"/>
</dbReference>
<keyword evidence="1" id="KW-1133">Transmembrane helix</keyword>
<protein>
    <submittedName>
        <fullName evidence="2">Uncharacterized protein</fullName>
    </submittedName>
</protein>
<evidence type="ECO:0000256" key="1">
    <source>
        <dbReference type="SAM" id="Phobius"/>
    </source>
</evidence>
<name>A0A6G8PUP3_9ACTN</name>
<feature type="transmembrane region" description="Helical" evidence="1">
    <location>
        <begin position="177"/>
        <end position="201"/>
    </location>
</feature>
<evidence type="ECO:0000313" key="2">
    <source>
        <dbReference type="EMBL" id="QIN77816.1"/>
    </source>
</evidence>
<feature type="transmembrane region" description="Helical" evidence="1">
    <location>
        <begin position="104"/>
        <end position="124"/>
    </location>
</feature>
<feature type="transmembrane region" description="Helical" evidence="1">
    <location>
        <begin position="20"/>
        <end position="42"/>
    </location>
</feature>